<feature type="domain" description="Vanadium-dependent haloperoxidase NapH1-like second helical-bundle" evidence="3">
    <location>
        <begin position="339"/>
        <end position="489"/>
    </location>
</feature>
<accession>A0A836B734</accession>
<sequence>MRRSAVALLAVVCACTAPWIALAAWGPSGNVVPNVVDLGPPLRCLPPPSKLDLSKEYDVFDKLIFQQIIQIAVQVGANPYIAQLSSWALASWNAVSLYDCKATPAIPLGISRRPVSQRTLLNRNKAVAAALMRMHGLVDPPLGAATRAIMASALPRGKSAFKLDPVCDGSDKSWDSPECVGIRAANVTYKWMMEAGWNYDGRLSRSVNARPYTDYTGYTPKNTPWDITAPCNWQPLHETDGRGKTWIQTHLIPYAANIKPFFLTPEDAARKVDMWNCQTPAVYKSQVDEVLRYSASLNDTLKMQAEILGPQPFVLITSMMLRENKKWTITDVLAFNLMSVIYIDAQMAIIGKEKIRHDGIRPASAVRYWYGTNNITAYAGAGQIKSYPGKDWVPYLGTFNEAEYPSGAVCWCTVLNEYYELWNGGESNPKAGVYDPPLTFSFQPGCSLREPEVSPTKPTSFTIKTTKEYIQRCKDARVIGGVHFRASVDAGDQVCSGITKNAWSKITALYPKIKGETC</sequence>
<keyword evidence="5" id="KW-1185">Reference proteome</keyword>
<evidence type="ECO:0000259" key="2">
    <source>
        <dbReference type="Pfam" id="PF21167"/>
    </source>
</evidence>
<dbReference type="EMBL" id="JAEHOD010000014">
    <property type="protein sequence ID" value="KAG2449393.1"/>
    <property type="molecule type" value="Genomic_DNA"/>
</dbReference>
<dbReference type="Proteomes" id="UP000613740">
    <property type="component" value="Unassembled WGS sequence"/>
</dbReference>
<dbReference type="InterPro" id="IPR055161">
    <property type="entry name" value="NapH1-like_2nd"/>
</dbReference>
<dbReference type="InterPro" id="IPR049283">
    <property type="entry name" value="DUF6851"/>
</dbReference>
<reference evidence="4" key="1">
    <citation type="journal article" date="2020" name="bioRxiv">
        <title>Comparative genomics of Chlamydomonas.</title>
        <authorList>
            <person name="Craig R.J."/>
            <person name="Hasan A.R."/>
            <person name="Ness R.W."/>
            <person name="Keightley P.D."/>
        </authorList>
    </citation>
    <scope>NUCLEOTIDE SEQUENCE</scope>
    <source>
        <strain evidence="4">CCAP 11/173</strain>
    </source>
</reference>
<proteinExistence type="predicted"/>
<protein>
    <submittedName>
        <fullName evidence="4">Uncharacterized protein</fullName>
    </submittedName>
</protein>
<feature type="signal peptide" evidence="1">
    <location>
        <begin position="1"/>
        <end position="23"/>
    </location>
</feature>
<name>A0A836B734_9CHLO</name>
<evidence type="ECO:0000256" key="1">
    <source>
        <dbReference type="SAM" id="SignalP"/>
    </source>
</evidence>
<dbReference type="PANTHER" id="PTHR34599">
    <property type="entry name" value="PEROXIDASE-RELATED"/>
    <property type="match status" value="1"/>
</dbReference>
<organism evidence="4 5">
    <name type="scientific">Chlamydomonas schloesseri</name>
    <dbReference type="NCBI Taxonomy" id="2026947"/>
    <lineage>
        <taxon>Eukaryota</taxon>
        <taxon>Viridiplantae</taxon>
        <taxon>Chlorophyta</taxon>
        <taxon>core chlorophytes</taxon>
        <taxon>Chlorophyceae</taxon>
        <taxon>CS clade</taxon>
        <taxon>Chlamydomonadales</taxon>
        <taxon>Chlamydomonadaceae</taxon>
        <taxon>Chlamydomonas</taxon>
    </lineage>
</organism>
<dbReference type="OrthoDB" id="532701at2759"/>
<keyword evidence="1" id="KW-0732">Signal</keyword>
<evidence type="ECO:0000313" key="5">
    <source>
        <dbReference type="Proteomes" id="UP000613740"/>
    </source>
</evidence>
<feature type="chain" id="PRO_5032519810" evidence="1">
    <location>
        <begin position="24"/>
        <end position="518"/>
    </location>
</feature>
<dbReference type="Pfam" id="PF22778">
    <property type="entry name" value="VCPO_2nd"/>
    <property type="match status" value="1"/>
</dbReference>
<dbReference type="PANTHER" id="PTHR34599:SF2">
    <property type="entry name" value="TRAF-TYPE DOMAIN-CONTAINING PROTEIN"/>
    <property type="match status" value="1"/>
</dbReference>
<dbReference type="PROSITE" id="PS51257">
    <property type="entry name" value="PROKAR_LIPOPROTEIN"/>
    <property type="match status" value="1"/>
</dbReference>
<evidence type="ECO:0000259" key="3">
    <source>
        <dbReference type="Pfam" id="PF22778"/>
    </source>
</evidence>
<gene>
    <name evidence="4" type="ORF">HYH02_005543</name>
</gene>
<feature type="domain" description="DUF6851" evidence="2">
    <location>
        <begin position="90"/>
        <end position="235"/>
    </location>
</feature>
<evidence type="ECO:0000313" key="4">
    <source>
        <dbReference type="EMBL" id="KAG2449393.1"/>
    </source>
</evidence>
<dbReference type="AlphaFoldDB" id="A0A836B734"/>
<dbReference type="InterPro" id="IPR052559">
    <property type="entry name" value="V-haloperoxidase"/>
</dbReference>
<dbReference type="Pfam" id="PF21167">
    <property type="entry name" value="DUF6851"/>
    <property type="match status" value="1"/>
</dbReference>
<dbReference type="Gene3D" id="1.10.606.20">
    <property type="match status" value="1"/>
</dbReference>
<comment type="caution">
    <text evidence="4">The sequence shown here is derived from an EMBL/GenBank/DDBJ whole genome shotgun (WGS) entry which is preliminary data.</text>
</comment>